<reference evidence="2" key="2">
    <citation type="submission" date="2015-01" db="EMBL/GenBank/DDBJ databases">
        <title>Evolutionary Origins and Diversification of the Mycorrhizal Mutualists.</title>
        <authorList>
            <consortium name="DOE Joint Genome Institute"/>
            <consortium name="Mycorrhizal Genomics Consortium"/>
            <person name="Kohler A."/>
            <person name="Kuo A."/>
            <person name="Nagy L.G."/>
            <person name="Floudas D."/>
            <person name="Copeland A."/>
            <person name="Barry K.W."/>
            <person name="Cichocki N."/>
            <person name="Veneault-Fourrey C."/>
            <person name="LaButti K."/>
            <person name="Lindquist E.A."/>
            <person name="Lipzen A."/>
            <person name="Lundell T."/>
            <person name="Morin E."/>
            <person name="Murat C."/>
            <person name="Riley R."/>
            <person name="Ohm R."/>
            <person name="Sun H."/>
            <person name="Tunlid A."/>
            <person name="Henrissat B."/>
            <person name="Grigoriev I.V."/>
            <person name="Hibbett D.S."/>
            <person name="Martin F."/>
        </authorList>
    </citation>
    <scope>NUCLEOTIDE SEQUENCE [LARGE SCALE GENOMIC DNA]</scope>
    <source>
        <strain evidence="2">Ve08.2h10</strain>
    </source>
</reference>
<name>A0A0D0DXA5_9AGAM</name>
<protein>
    <submittedName>
        <fullName evidence="1">Uncharacterized protein</fullName>
    </submittedName>
</protein>
<proteinExistence type="predicted"/>
<sequence>MKLAIPLRHFCANGGSCSWAVVPTRSTIPNTIRQKSGGCNDEAEVSHITKSEVGIRVVYEYYAPMCVHVHHVDVDTGVDLE</sequence>
<dbReference type="HOGENOM" id="CLU_2574560_0_0_1"/>
<organism evidence="1 2">
    <name type="scientific">Paxillus rubicundulus Ve08.2h10</name>
    <dbReference type="NCBI Taxonomy" id="930991"/>
    <lineage>
        <taxon>Eukaryota</taxon>
        <taxon>Fungi</taxon>
        <taxon>Dikarya</taxon>
        <taxon>Basidiomycota</taxon>
        <taxon>Agaricomycotina</taxon>
        <taxon>Agaricomycetes</taxon>
        <taxon>Agaricomycetidae</taxon>
        <taxon>Boletales</taxon>
        <taxon>Paxilineae</taxon>
        <taxon>Paxillaceae</taxon>
        <taxon>Paxillus</taxon>
    </lineage>
</organism>
<accession>A0A0D0DXA5</accession>
<dbReference type="EMBL" id="KN824840">
    <property type="protein sequence ID" value="KIL00169.1"/>
    <property type="molecule type" value="Genomic_DNA"/>
</dbReference>
<dbReference type="InParanoid" id="A0A0D0DXA5"/>
<dbReference type="AlphaFoldDB" id="A0A0D0DXA5"/>
<dbReference type="Proteomes" id="UP000054538">
    <property type="component" value="Unassembled WGS sequence"/>
</dbReference>
<evidence type="ECO:0000313" key="2">
    <source>
        <dbReference type="Proteomes" id="UP000054538"/>
    </source>
</evidence>
<reference evidence="1 2" key="1">
    <citation type="submission" date="2014-04" db="EMBL/GenBank/DDBJ databases">
        <authorList>
            <consortium name="DOE Joint Genome Institute"/>
            <person name="Kuo A."/>
            <person name="Kohler A."/>
            <person name="Jargeat P."/>
            <person name="Nagy L.G."/>
            <person name="Floudas D."/>
            <person name="Copeland A."/>
            <person name="Barry K.W."/>
            <person name="Cichocki N."/>
            <person name="Veneault-Fourrey C."/>
            <person name="LaButti K."/>
            <person name="Lindquist E.A."/>
            <person name="Lipzen A."/>
            <person name="Lundell T."/>
            <person name="Morin E."/>
            <person name="Murat C."/>
            <person name="Sun H."/>
            <person name="Tunlid A."/>
            <person name="Henrissat B."/>
            <person name="Grigoriev I.V."/>
            <person name="Hibbett D.S."/>
            <person name="Martin F."/>
            <person name="Nordberg H.P."/>
            <person name="Cantor M.N."/>
            <person name="Hua S.X."/>
        </authorList>
    </citation>
    <scope>NUCLEOTIDE SEQUENCE [LARGE SCALE GENOMIC DNA]</scope>
    <source>
        <strain evidence="1 2">Ve08.2h10</strain>
    </source>
</reference>
<gene>
    <name evidence="1" type="ORF">PAXRUDRAFT_331311</name>
</gene>
<evidence type="ECO:0000313" key="1">
    <source>
        <dbReference type="EMBL" id="KIL00169.1"/>
    </source>
</evidence>
<keyword evidence="2" id="KW-1185">Reference proteome</keyword>